<evidence type="ECO:0000259" key="1">
    <source>
        <dbReference type="Pfam" id="PF10105"/>
    </source>
</evidence>
<dbReference type="NCBIfam" id="TIGR03936">
    <property type="entry name" value="sam_1_link_chp"/>
    <property type="match status" value="1"/>
</dbReference>
<evidence type="ECO:0000313" key="2">
    <source>
        <dbReference type="EMBL" id="MBS7526826.1"/>
    </source>
</evidence>
<dbReference type="InterPro" id="IPR018768">
    <property type="entry name" value="DUF2344"/>
</dbReference>
<keyword evidence="3" id="KW-1185">Reference proteome</keyword>
<protein>
    <submittedName>
        <fullName evidence="2">TIGR03936 family radical SAM-associated protein</fullName>
    </submittedName>
</protein>
<dbReference type="EMBL" id="JAHBCL010000013">
    <property type="protein sequence ID" value="MBS7526826.1"/>
    <property type="molecule type" value="Genomic_DNA"/>
</dbReference>
<comment type="caution">
    <text evidence="2">The sequence shown here is derived from an EMBL/GenBank/DDBJ whole genome shotgun (WGS) entry which is preliminary data.</text>
</comment>
<dbReference type="Pfam" id="PF10105">
    <property type="entry name" value="DUF2344"/>
    <property type="match status" value="1"/>
</dbReference>
<dbReference type="Proteomes" id="UP000746471">
    <property type="component" value="Unassembled WGS sequence"/>
</dbReference>
<accession>A0ABS5PP54</accession>
<proteinExistence type="predicted"/>
<feature type="domain" description="DUF2344" evidence="1">
    <location>
        <begin position="4"/>
        <end position="186"/>
    </location>
</feature>
<sequence>MVTLRIRYTKTHYMKYLGHLELMKLFERVFRRHQYPLKFSEGFNPHPKMTFASPLSVGYATKGDLMEVILTEEMPLEKVLATVFPEGIELLDAKYVESKTSLMAGIDSSEYLINVELQTPISDLEGQFEHFLSQDSIIYEKKNKRGQMRTIDAKAQIYKAKIIYEESCEFTLRCTLKTSSQGNLNPETFVKAFLKFCRQPEDSAVILVERLAMFDIAHEPLFELTK</sequence>
<name>A0ABS5PP54_9FIRM</name>
<reference evidence="2 3" key="1">
    <citation type="submission" date="2021-05" db="EMBL/GenBank/DDBJ databases">
        <title>Fusibacter ferrireducens sp. nov., an anaerobic, sulfur- and Fe-reducing bacterium isolated from the mangrove sediment.</title>
        <authorList>
            <person name="Qiu D."/>
        </authorList>
    </citation>
    <scope>NUCLEOTIDE SEQUENCE [LARGE SCALE GENOMIC DNA]</scope>
    <source>
        <strain evidence="2 3">DSM 12116</strain>
    </source>
</reference>
<organism evidence="2 3">
    <name type="scientific">Fusibacter paucivorans</name>
    <dbReference type="NCBI Taxonomy" id="76009"/>
    <lineage>
        <taxon>Bacteria</taxon>
        <taxon>Bacillati</taxon>
        <taxon>Bacillota</taxon>
        <taxon>Clostridia</taxon>
        <taxon>Eubacteriales</taxon>
        <taxon>Eubacteriales Family XII. Incertae Sedis</taxon>
        <taxon>Fusibacter</taxon>
    </lineage>
</organism>
<dbReference type="RefSeq" id="WP_213236682.1">
    <property type="nucleotide sequence ID" value="NZ_JAHBCL010000013.1"/>
</dbReference>
<evidence type="ECO:0000313" key="3">
    <source>
        <dbReference type="Proteomes" id="UP000746471"/>
    </source>
</evidence>
<gene>
    <name evidence="2" type="ORF">KHM83_09065</name>
</gene>